<dbReference type="GO" id="GO:0005886">
    <property type="term" value="C:plasma membrane"/>
    <property type="evidence" value="ECO:0007669"/>
    <property type="project" value="UniProtKB-SubCell"/>
</dbReference>
<dbReference type="Gene3D" id="3.40.1550.10">
    <property type="entry name" value="CheC-like"/>
    <property type="match status" value="1"/>
</dbReference>
<dbReference type="GO" id="GO:0009425">
    <property type="term" value="C:bacterial-type flagellum basal body"/>
    <property type="evidence" value="ECO:0007669"/>
    <property type="project" value="UniProtKB-SubCell"/>
</dbReference>
<keyword evidence="9" id="KW-0975">Bacterial flagellum</keyword>
<keyword evidence="7" id="KW-0283">Flagellar rotation</keyword>
<evidence type="ECO:0000256" key="4">
    <source>
        <dbReference type="ARBA" id="ARBA00021898"/>
    </source>
</evidence>
<evidence type="ECO:0000256" key="3">
    <source>
        <dbReference type="ARBA" id="ARBA00011049"/>
    </source>
</evidence>
<dbReference type="SUPFAM" id="SSF101801">
    <property type="entry name" value="Surface presentation of antigens (SPOA)"/>
    <property type="match status" value="1"/>
</dbReference>
<evidence type="ECO:0000313" key="13">
    <source>
        <dbReference type="Proteomes" id="UP000198394"/>
    </source>
</evidence>
<organism evidence="12 13">
    <name type="scientific">Parageobacillus galactosidasius</name>
    <dbReference type="NCBI Taxonomy" id="883812"/>
    <lineage>
        <taxon>Bacteria</taxon>
        <taxon>Bacillati</taxon>
        <taxon>Bacillota</taxon>
        <taxon>Bacilli</taxon>
        <taxon>Bacillales</taxon>
        <taxon>Anoxybacillaceae</taxon>
        <taxon>Parageobacillus</taxon>
    </lineage>
</organism>
<dbReference type="AlphaFoldDB" id="A0A226QQA1"/>
<keyword evidence="8" id="KW-0472">Membrane</keyword>
<dbReference type="PRINTS" id="PR00955">
    <property type="entry name" value="FLGMOTORFLIM"/>
</dbReference>
<evidence type="ECO:0000256" key="9">
    <source>
        <dbReference type="ARBA" id="ARBA00023143"/>
    </source>
</evidence>
<comment type="subcellular location">
    <subcellularLocation>
        <location evidence="1">Bacterial flagellum basal body</location>
    </subcellularLocation>
    <subcellularLocation>
        <location evidence="2">Cell membrane</location>
        <topology evidence="2">Peripheral membrane protein</topology>
    </subcellularLocation>
</comment>
<evidence type="ECO:0000256" key="7">
    <source>
        <dbReference type="ARBA" id="ARBA00022779"/>
    </source>
</evidence>
<evidence type="ECO:0000256" key="5">
    <source>
        <dbReference type="ARBA" id="ARBA00022475"/>
    </source>
</evidence>
<sequence>MTTGEVLSQSEIDALLAALSAGEMSAEELKKEEEGKRVKVYDFKRALRFSKDQIRSLTRIHENFARLLTTFFSAQLRTYVQISVASADQIPYEEFIRSIPKMTILNIFEVPPLNGHILIEVNPNIAYAMLDRVMGGRGTSMNKVDNLTEIETKIMSNLFDKAFSNLRDAWESVAEIDPIFTDFEVNPQFLQMISPNDTVVVISLNTQIGEASGMINICIPHVVLEPIIPKLSVHYWMQTQKKESLPEETKAIDRRIRFAKLPIIAELGSATITIQEFLQLEVGDVIELDQSIHQPLLIKVGDIPKFIGQPGKRNKKLAIQILDTFKGEENYNDE</sequence>
<keyword evidence="12" id="KW-0282">Flagellum</keyword>
<dbReference type="EMBL" id="NDYL01000001">
    <property type="protein sequence ID" value="OXB94515.1"/>
    <property type="molecule type" value="Genomic_DNA"/>
</dbReference>
<dbReference type="InterPro" id="IPR001543">
    <property type="entry name" value="FliN-like_C"/>
</dbReference>
<evidence type="ECO:0000256" key="8">
    <source>
        <dbReference type="ARBA" id="ARBA00023136"/>
    </source>
</evidence>
<dbReference type="SUPFAM" id="SSF103039">
    <property type="entry name" value="CheC-like"/>
    <property type="match status" value="1"/>
</dbReference>
<gene>
    <name evidence="12" type="ORF">B9L23_06455</name>
</gene>
<dbReference type="PANTHER" id="PTHR30034:SF6">
    <property type="entry name" value="YOP PROTEINS TRANSLOCATION PROTEIN Q"/>
    <property type="match status" value="1"/>
</dbReference>
<evidence type="ECO:0000256" key="10">
    <source>
        <dbReference type="NCBIfam" id="TIGR01397"/>
    </source>
</evidence>
<dbReference type="PIRSF" id="PIRSF002888">
    <property type="entry name" value="FliM"/>
    <property type="match status" value="1"/>
</dbReference>
<dbReference type="CDD" id="cd17908">
    <property type="entry name" value="FliM"/>
    <property type="match status" value="1"/>
</dbReference>
<protein>
    <recommendedName>
        <fullName evidence="4 10">Flagellar motor switch protein FliM</fullName>
    </recommendedName>
</protein>
<accession>A0A226QQA1</accession>
<dbReference type="GO" id="GO:0003774">
    <property type="term" value="F:cytoskeletal motor activity"/>
    <property type="evidence" value="ECO:0007669"/>
    <property type="project" value="InterPro"/>
</dbReference>
<evidence type="ECO:0000313" key="12">
    <source>
        <dbReference type="EMBL" id="OXB94515.1"/>
    </source>
</evidence>
<dbReference type="Gene3D" id="2.30.330.10">
    <property type="entry name" value="SpoA-like"/>
    <property type="match status" value="1"/>
</dbReference>
<name>A0A226QQA1_9BACL</name>
<dbReference type="NCBIfam" id="TIGR01397">
    <property type="entry name" value="fliM_switch"/>
    <property type="match status" value="1"/>
</dbReference>
<dbReference type="GO" id="GO:0071978">
    <property type="term" value="P:bacterial-type flagellum-dependent swarming motility"/>
    <property type="evidence" value="ECO:0007669"/>
    <property type="project" value="TreeGrafter"/>
</dbReference>
<feature type="domain" description="Flagellar motor switch protein FliN-like C-terminal" evidence="11">
    <location>
        <begin position="255"/>
        <end position="323"/>
    </location>
</feature>
<dbReference type="InterPro" id="IPR036429">
    <property type="entry name" value="SpoA-like_sf"/>
</dbReference>
<reference evidence="12 13" key="1">
    <citation type="submission" date="2017-04" db="EMBL/GenBank/DDBJ databases">
        <title>The genome sequence of Parageobacillus galactosidasius DSM 18751.</title>
        <authorList>
            <person name="Ramaloko W.T."/>
            <person name="Koen N."/>
            <person name="Polliack S."/>
            <person name="Aliyu H."/>
            <person name="Lebre P."/>
            <person name="Mohr T."/>
            <person name="Oswald F."/>
            <person name="Zwick M."/>
            <person name="Neumann A."/>
            <person name="Syldatk C."/>
            <person name="Cowan D."/>
            <person name="De Maayer P."/>
        </authorList>
    </citation>
    <scope>NUCLEOTIDE SEQUENCE [LARGE SCALE GENOMIC DNA]</scope>
    <source>
        <strain evidence="12 13">DSM 18751</strain>
    </source>
</reference>
<dbReference type="GO" id="GO:0050918">
    <property type="term" value="P:positive chemotaxis"/>
    <property type="evidence" value="ECO:0007669"/>
    <property type="project" value="TreeGrafter"/>
</dbReference>
<evidence type="ECO:0000259" key="11">
    <source>
        <dbReference type="Pfam" id="PF01052"/>
    </source>
</evidence>
<dbReference type="InterPro" id="IPR028976">
    <property type="entry name" value="CheC-like_sf"/>
</dbReference>
<keyword evidence="12" id="KW-0969">Cilium</keyword>
<comment type="similarity">
    <text evidence="3">Belongs to the FliM family.</text>
</comment>
<dbReference type="PANTHER" id="PTHR30034">
    <property type="entry name" value="FLAGELLAR MOTOR SWITCH PROTEIN FLIM"/>
    <property type="match status" value="1"/>
</dbReference>
<keyword evidence="5" id="KW-1003">Cell membrane</keyword>
<keyword evidence="12" id="KW-0966">Cell projection</keyword>
<evidence type="ECO:0000256" key="6">
    <source>
        <dbReference type="ARBA" id="ARBA00022500"/>
    </source>
</evidence>
<dbReference type="Proteomes" id="UP000198394">
    <property type="component" value="Unassembled WGS sequence"/>
</dbReference>
<comment type="caution">
    <text evidence="12">The sequence shown here is derived from an EMBL/GenBank/DDBJ whole genome shotgun (WGS) entry which is preliminary data.</text>
</comment>
<keyword evidence="13" id="KW-1185">Reference proteome</keyword>
<evidence type="ECO:0000256" key="2">
    <source>
        <dbReference type="ARBA" id="ARBA00004202"/>
    </source>
</evidence>
<dbReference type="RefSeq" id="WP_062753386.1">
    <property type="nucleotide sequence ID" value="NZ_NDYL01000001.1"/>
</dbReference>
<dbReference type="Pfam" id="PF01052">
    <property type="entry name" value="FliMN_C"/>
    <property type="match status" value="1"/>
</dbReference>
<dbReference type="Pfam" id="PF02154">
    <property type="entry name" value="FliM"/>
    <property type="match status" value="1"/>
</dbReference>
<dbReference type="GeneID" id="94900670"/>
<dbReference type="InterPro" id="IPR001689">
    <property type="entry name" value="Flag_FliM"/>
</dbReference>
<evidence type="ECO:0000256" key="1">
    <source>
        <dbReference type="ARBA" id="ARBA00004117"/>
    </source>
</evidence>
<keyword evidence="6" id="KW-0145">Chemotaxis</keyword>
<proteinExistence type="inferred from homology"/>